<dbReference type="AlphaFoldDB" id="A0A8B8CU09"/>
<feature type="transmembrane region" description="Helical" evidence="10">
    <location>
        <begin position="107"/>
        <end position="132"/>
    </location>
</feature>
<feature type="domain" description="G-protein coupled receptors family 1 profile" evidence="11">
    <location>
        <begin position="48"/>
        <end position="276"/>
    </location>
</feature>
<feature type="transmembrane region" description="Helical" evidence="10">
    <location>
        <begin position="218"/>
        <end position="246"/>
    </location>
</feature>
<dbReference type="InterPro" id="IPR017452">
    <property type="entry name" value="GPCR_Rhodpsn_7TM"/>
</dbReference>
<accession>A0A8B8CU09</accession>
<dbReference type="GO" id="GO:0004930">
    <property type="term" value="F:G protein-coupled receptor activity"/>
    <property type="evidence" value="ECO:0007669"/>
    <property type="project" value="UniProtKB-KW"/>
</dbReference>
<dbReference type="PROSITE" id="PS50262">
    <property type="entry name" value="G_PROTEIN_RECEP_F1_2"/>
    <property type="match status" value="1"/>
</dbReference>
<reference evidence="13" key="1">
    <citation type="submission" date="2025-08" db="UniProtKB">
        <authorList>
            <consortium name="RefSeq"/>
        </authorList>
    </citation>
    <scope>IDENTIFICATION</scope>
    <source>
        <tissue evidence="13">Whole sample</tissue>
    </source>
</reference>
<evidence type="ECO:0000256" key="3">
    <source>
        <dbReference type="ARBA" id="ARBA00022692"/>
    </source>
</evidence>
<evidence type="ECO:0000256" key="1">
    <source>
        <dbReference type="ARBA" id="ARBA00004651"/>
    </source>
</evidence>
<evidence type="ECO:0000259" key="11">
    <source>
        <dbReference type="PROSITE" id="PS50262"/>
    </source>
</evidence>
<evidence type="ECO:0000256" key="5">
    <source>
        <dbReference type="ARBA" id="ARBA00023040"/>
    </source>
</evidence>
<evidence type="ECO:0000256" key="6">
    <source>
        <dbReference type="ARBA" id="ARBA00023136"/>
    </source>
</evidence>
<feature type="transmembrane region" description="Helical" evidence="10">
    <location>
        <begin position="66"/>
        <end position="87"/>
    </location>
</feature>
<keyword evidence="12" id="KW-1185">Reference proteome</keyword>
<evidence type="ECO:0000256" key="4">
    <source>
        <dbReference type="ARBA" id="ARBA00022989"/>
    </source>
</evidence>
<name>A0A8B8CU09_CRAVI</name>
<sequence length="322" mass="36989">MNFYSKFNYSALDGNMTNITEERRDIPVYLPDRHLLLVDVISVLGIMGNILTLMKIIFDKRFHRTVFFIIGTIVFTDIVNLSLYLAHSRFDKEGFRLEKVPCVTFLVVFYGAAHASAAHVVFLFGLRCYMILEPIKFNQISKRTIFVASAVLWIVSVLFSLMYFLLRYESGIQSTTYVVISFRLYLILIPTLLILVFHVKKVKRLKHTLSKHNVESNIIRMSLLTGFILFSYMASAVLFLLCYILSLQNFLYLEQRFLVAAQLAWLINAVSSPCIYFIAALQIPKSVKSLITALQDTICLKSGQRKNNDIDMTEISNLESEI</sequence>
<evidence type="ECO:0000313" key="12">
    <source>
        <dbReference type="Proteomes" id="UP000694844"/>
    </source>
</evidence>
<evidence type="ECO:0000256" key="8">
    <source>
        <dbReference type="ARBA" id="ARBA00023180"/>
    </source>
</evidence>
<dbReference type="PANTHER" id="PTHR24246">
    <property type="entry name" value="OLFACTORY RECEPTOR AND ADENOSINE RECEPTOR"/>
    <property type="match status" value="1"/>
</dbReference>
<keyword evidence="8" id="KW-0325">Glycoprotein</keyword>
<protein>
    <submittedName>
        <fullName evidence="13">Sphingosine 1-phosphate receptor 2-like</fullName>
    </submittedName>
</protein>
<evidence type="ECO:0000256" key="9">
    <source>
        <dbReference type="ARBA" id="ARBA00023224"/>
    </source>
</evidence>
<dbReference type="Gene3D" id="1.20.1070.10">
    <property type="entry name" value="Rhodopsin 7-helix transmembrane proteins"/>
    <property type="match status" value="1"/>
</dbReference>
<feature type="transmembrane region" description="Helical" evidence="10">
    <location>
        <begin position="177"/>
        <end position="197"/>
    </location>
</feature>
<keyword evidence="7" id="KW-0675">Receptor</keyword>
<comment type="subcellular location">
    <subcellularLocation>
        <location evidence="1">Cell membrane</location>
        <topology evidence="1">Multi-pass membrane protein</topology>
    </subcellularLocation>
</comment>
<dbReference type="PANTHER" id="PTHR24246:SF27">
    <property type="entry name" value="ADENOSINE RECEPTOR, ISOFORM A"/>
    <property type="match status" value="1"/>
</dbReference>
<evidence type="ECO:0000256" key="10">
    <source>
        <dbReference type="SAM" id="Phobius"/>
    </source>
</evidence>
<proteinExistence type="predicted"/>
<keyword evidence="6 10" id="KW-0472">Membrane</keyword>
<dbReference type="SUPFAM" id="SSF81321">
    <property type="entry name" value="Family A G protein-coupled receptor-like"/>
    <property type="match status" value="1"/>
</dbReference>
<dbReference type="GeneID" id="111121638"/>
<organism evidence="12 13">
    <name type="scientific">Crassostrea virginica</name>
    <name type="common">Eastern oyster</name>
    <dbReference type="NCBI Taxonomy" id="6565"/>
    <lineage>
        <taxon>Eukaryota</taxon>
        <taxon>Metazoa</taxon>
        <taxon>Spiralia</taxon>
        <taxon>Lophotrochozoa</taxon>
        <taxon>Mollusca</taxon>
        <taxon>Bivalvia</taxon>
        <taxon>Autobranchia</taxon>
        <taxon>Pteriomorphia</taxon>
        <taxon>Ostreida</taxon>
        <taxon>Ostreoidea</taxon>
        <taxon>Ostreidae</taxon>
        <taxon>Crassostrea</taxon>
    </lineage>
</organism>
<evidence type="ECO:0000313" key="13">
    <source>
        <dbReference type="RefSeq" id="XP_022318704.1"/>
    </source>
</evidence>
<dbReference type="Proteomes" id="UP000694844">
    <property type="component" value="Chromosome 2"/>
</dbReference>
<evidence type="ECO:0000256" key="2">
    <source>
        <dbReference type="ARBA" id="ARBA00022475"/>
    </source>
</evidence>
<keyword evidence="3 10" id="KW-0812">Transmembrane</keyword>
<dbReference type="KEGG" id="cvn:111121638"/>
<evidence type="ECO:0000256" key="7">
    <source>
        <dbReference type="ARBA" id="ARBA00023170"/>
    </source>
</evidence>
<keyword evidence="9" id="KW-0807">Transducer</keyword>
<feature type="transmembrane region" description="Helical" evidence="10">
    <location>
        <begin position="258"/>
        <end position="281"/>
    </location>
</feature>
<feature type="transmembrane region" description="Helical" evidence="10">
    <location>
        <begin position="144"/>
        <end position="165"/>
    </location>
</feature>
<keyword evidence="4 10" id="KW-1133">Transmembrane helix</keyword>
<dbReference type="RefSeq" id="XP_022318704.1">
    <property type="nucleotide sequence ID" value="XM_022462996.1"/>
</dbReference>
<keyword evidence="2" id="KW-1003">Cell membrane</keyword>
<gene>
    <name evidence="13" type="primary">LOC111121638</name>
</gene>
<dbReference type="OrthoDB" id="6139245at2759"/>
<keyword evidence="5" id="KW-0297">G-protein coupled receptor</keyword>
<feature type="transmembrane region" description="Helical" evidence="10">
    <location>
        <begin position="34"/>
        <end position="54"/>
    </location>
</feature>
<dbReference type="GO" id="GO:0005886">
    <property type="term" value="C:plasma membrane"/>
    <property type="evidence" value="ECO:0007669"/>
    <property type="project" value="UniProtKB-SubCell"/>
</dbReference>